<dbReference type="FunFam" id="3.30.54.20:FF:000001">
    <property type="entry name" value="Alanine--tRNA ligase"/>
    <property type="match status" value="1"/>
</dbReference>
<keyword evidence="11" id="KW-0963">Cytoplasm</keyword>
<dbReference type="GO" id="GO:0000049">
    <property type="term" value="F:tRNA binding"/>
    <property type="evidence" value="ECO:0007669"/>
    <property type="project" value="UniProtKB-KW"/>
</dbReference>
<proteinExistence type="inferred from homology"/>
<feature type="binding site" evidence="11">
    <location>
        <position position="603"/>
    </location>
    <ligand>
        <name>Zn(2+)</name>
        <dbReference type="ChEBI" id="CHEBI:29105"/>
    </ligand>
</feature>
<dbReference type="RefSeq" id="WP_284351947.1">
    <property type="nucleotide sequence ID" value="NZ_BRXS01000006.1"/>
</dbReference>
<dbReference type="InterPro" id="IPR018164">
    <property type="entry name" value="Ala-tRNA-synth_IIc_N"/>
</dbReference>
<keyword evidence="7 11" id="KW-0067">ATP-binding</keyword>
<gene>
    <name evidence="11 14" type="primary">alaS</name>
    <name evidence="14" type="ORF">rosag_40220</name>
</gene>
<dbReference type="Gene3D" id="6.10.250.550">
    <property type="match status" value="1"/>
</dbReference>
<evidence type="ECO:0000256" key="7">
    <source>
        <dbReference type="ARBA" id="ARBA00022840"/>
    </source>
</evidence>
<dbReference type="Gene3D" id="2.40.30.130">
    <property type="match status" value="1"/>
</dbReference>
<evidence type="ECO:0000256" key="10">
    <source>
        <dbReference type="ARBA" id="ARBA00023146"/>
    </source>
</evidence>
<sequence length="915" mass="100271">MRASEIRTRFLQFFERQGHVIRPSSSLVPGDDPTLLFTNAGMVPFKKVFLGMEEPPEGRRRATTSQKCVRAGGKHNDLEQVGHTARHHTFFEMLGNFSFGDYFKADAIRFAWAFVTEELQIPREHLRVSVFHEDDEARQLWREIAGVPESRIYGLGAKDNFWQMADTGPCGPCTEIYVDLAHLAKDYRFPEGANGEWTERDRTDFSTDAFVEGAEAGRFLEIWNLVFMQYDRQPDGTLVPLPKPSVDTGAGLERIAAVLQGVSNNFHTDVFAPLIAKVESIVGAGYRGRETDAVVNGNDPASYRVLADHARAVAFLLADGVFPSNEGRGYVLRRILRRAVRHAYLLGRTKEPTLHLAVQTVIDTMGDAYPELGQRAQHIVTTTRAEEERFLATIEGGMARFDELAPVRSTQGSSALRGEISGEDAFRLYDTYGFPIDLTELMARERGYRVDIVGFEASLERQRTQSQEERKSRNLGVAADALGDLASWERPSPDEELGRAGAFVGYDATSVQSRVAAVRRLDGGRVAVLLEETPFYAESGGQVSDQGEIVGEGWRVDVDEVRKIDGRVAAVGTLHGTLQFGRAEARVPGDRRRDTERNHTATHLLHAALRHVLGEHVHQAGSVVEPDRLRFDFTHHGPIRPEQLEEIEAMVNRGIWAAQPVRTTQQSYQEAVAGGAMALFGEKYGDVVRVVEIPGLSTELCGGTHVRNTSEIGLFRIVQETGVAAGVRRVLALTGPKAYEFLRDRERGLERVAEIVKAPADQVVRRVQALVDERRQLEKRIEEARKGGGANQVQTLAAAAQPLGNARLVASEVDVADVKALQALGDALREQLPAIVAVLGARLEDGKTTMLAVVGDELRDRGVRADEVVRLVAAVAGGKGGGKPHMAQAGIPDASKLAEALAQAPTLVGPLVGAA</sequence>
<dbReference type="InterPro" id="IPR045864">
    <property type="entry name" value="aa-tRNA-synth_II/BPL/LPL"/>
</dbReference>
<evidence type="ECO:0000256" key="12">
    <source>
        <dbReference type="SAM" id="Coils"/>
    </source>
</evidence>
<dbReference type="Proteomes" id="UP001161325">
    <property type="component" value="Unassembled WGS sequence"/>
</dbReference>
<dbReference type="AlphaFoldDB" id="A0AA37VFV8"/>
<dbReference type="GO" id="GO:0005524">
    <property type="term" value="F:ATP binding"/>
    <property type="evidence" value="ECO:0007669"/>
    <property type="project" value="UniProtKB-UniRule"/>
</dbReference>
<dbReference type="FunFam" id="3.30.980.10:FF:000004">
    <property type="entry name" value="Alanine--tRNA ligase, cytoplasmic"/>
    <property type="match status" value="1"/>
</dbReference>
<name>A0AA37VFV8_9BACT</name>
<evidence type="ECO:0000256" key="4">
    <source>
        <dbReference type="ARBA" id="ARBA00022723"/>
    </source>
</evidence>
<comment type="similarity">
    <text evidence="1 11">Belongs to the class-II aminoacyl-tRNA synthetase family.</text>
</comment>
<dbReference type="PANTHER" id="PTHR11777">
    <property type="entry name" value="ALANYL-TRNA SYNTHETASE"/>
    <property type="match status" value="1"/>
</dbReference>
<comment type="cofactor">
    <cofactor evidence="11">
        <name>Zn(2+)</name>
        <dbReference type="ChEBI" id="CHEBI:29105"/>
    </cofactor>
    <text evidence="11">Binds 1 zinc ion per subunit.</text>
</comment>
<dbReference type="SUPFAM" id="SSF101353">
    <property type="entry name" value="Putative anticodon-binding domain of alanyl-tRNA synthetase (AlaRS)"/>
    <property type="match status" value="1"/>
</dbReference>
<dbReference type="InterPro" id="IPR018163">
    <property type="entry name" value="Thr/Ala-tRNA-synth_IIc_edit"/>
</dbReference>
<evidence type="ECO:0000256" key="9">
    <source>
        <dbReference type="ARBA" id="ARBA00022917"/>
    </source>
</evidence>
<evidence type="ECO:0000256" key="8">
    <source>
        <dbReference type="ARBA" id="ARBA00022884"/>
    </source>
</evidence>
<feature type="binding site" evidence="11">
    <location>
        <position position="705"/>
    </location>
    <ligand>
        <name>Zn(2+)</name>
        <dbReference type="ChEBI" id="CHEBI:29105"/>
    </ligand>
</feature>
<dbReference type="NCBIfam" id="TIGR00344">
    <property type="entry name" value="alaS"/>
    <property type="match status" value="1"/>
</dbReference>
<comment type="caution">
    <text evidence="14">The sequence shown here is derived from an EMBL/GenBank/DDBJ whole genome shotgun (WGS) entry which is preliminary data.</text>
</comment>
<dbReference type="Pfam" id="PF07973">
    <property type="entry name" value="tRNA_SAD"/>
    <property type="match status" value="1"/>
</dbReference>
<dbReference type="Gene3D" id="3.30.980.10">
    <property type="entry name" value="Threonyl-trna Synthetase, Chain A, domain 2"/>
    <property type="match status" value="1"/>
</dbReference>
<dbReference type="InterPro" id="IPR002318">
    <property type="entry name" value="Ala-tRNA-lgiase_IIc"/>
</dbReference>
<dbReference type="GO" id="GO:0004813">
    <property type="term" value="F:alanine-tRNA ligase activity"/>
    <property type="evidence" value="ECO:0007669"/>
    <property type="project" value="UniProtKB-UniRule"/>
</dbReference>
<dbReference type="EC" id="6.1.1.7" evidence="11"/>
<dbReference type="FunFam" id="3.30.930.10:FF:000004">
    <property type="entry name" value="Alanine--tRNA ligase"/>
    <property type="match status" value="1"/>
</dbReference>
<keyword evidence="5 11" id="KW-0547">Nucleotide-binding</keyword>
<dbReference type="InterPro" id="IPR018162">
    <property type="entry name" value="Ala-tRNA-ligase_IIc_anticod-bd"/>
</dbReference>
<dbReference type="SUPFAM" id="SSF55681">
    <property type="entry name" value="Class II aaRS and biotin synthetases"/>
    <property type="match status" value="1"/>
</dbReference>
<evidence type="ECO:0000313" key="14">
    <source>
        <dbReference type="EMBL" id="GLC27509.1"/>
    </source>
</evidence>
<comment type="subcellular location">
    <subcellularLocation>
        <location evidence="11">Cytoplasm</location>
    </subcellularLocation>
</comment>
<protein>
    <recommendedName>
        <fullName evidence="11">Alanine--tRNA ligase</fullName>
        <ecNumber evidence="11">6.1.1.7</ecNumber>
    </recommendedName>
    <alternativeName>
        <fullName evidence="11">Alanyl-tRNA synthetase</fullName>
        <shortName evidence="11">AlaRS</shortName>
    </alternativeName>
</protein>
<feature type="coiled-coil region" evidence="12">
    <location>
        <begin position="760"/>
        <end position="787"/>
    </location>
</feature>
<keyword evidence="15" id="KW-1185">Reference proteome</keyword>
<keyword evidence="2 11" id="KW-0820">tRNA-binding</keyword>
<keyword evidence="4 11" id="KW-0479">Metal-binding</keyword>
<dbReference type="FunFam" id="3.10.310.40:FF:000001">
    <property type="entry name" value="Alanine--tRNA ligase"/>
    <property type="match status" value="1"/>
</dbReference>
<dbReference type="InterPro" id="IPR023033">
    <property type="entry name" value="Ala_tRNA_ligase_euk/bac"/>
</dbReference>
<dbReference type="GO" id="GO:0002161">
    <property type="term" value="F:aminoacyl-tRNA deacylase activity"/>
    <property type="evidence" value="ECO:0007669"/>
    <property type="project" value="TreeGrafter"/>
</dbReference>
<comment type="catalytic activity">
    <reaction evidence="11">
        <text>tRNA(Ala) + L-alanine + ATP = L-alanyl-tRNA(Ala) + AMP + diphosphate</text>
        <dbReference type="Rhea" id="RHEA:12540"/>
        <dbReference type="Rhea" id="RHEA-COMP:9657"/>
        <dbReference type="Rhea" id="RHEA-COMP:9923"/>
        <dbReference type="ChEBI" id="CHEBI:30616"/>
        <dbReference type="ChEBI" id="CHEBI:33019"/>
        <dbReference type="ChEBI" id="CHEBI:57972"/>
        <dbReference type="ChEBI" id="CHEBI:78442"/>
        <dbReference type="ChEBI" id="CHEBI:78497"/>
        <dbReference type="ChEBI" id="CHEBI:456215"/>
        <dbReference type="EC" id="6.1.1.7"/>
    </reaction>
</comment>
<organism evidence="14 15">
    <name type="scientific">Roseisolibacter agri</name>
    <dbReference type="NCBI Taxonomy" id="2014610"/>
    <lineage>
        <taxon>Bacteria</taxon>
        <taxon>Pseudomonadati</taxon>
        <taxon>Gemmatimonadota</taxon>
        <taxon>Gemmatimonadia</taxon>
        <taxon>Gemmatimonadales</taxon>
        <taxon>Gemmatimonadaceae</taxon>
        <taxon>Roseisolibacter</taxon>
    </lineage>
</organism>
<keyword evidence="6 11" id="KW-0862">Zinc</keyword>
<evidence type="ECO:0000256" key="2">
    <source>
        <dbReference type="ARBA" id="ARBA00022555"/>
    </source>
</evidence>
<keyword evidence="8 11" id="KW-0694">RNA-binding</keyword>
<dbReference type="GO" id="GO:0008270">
    <property type="term" value="F:zinc ion binding"/>
    <property type="evidence" value="ECO:0007669"/>
    <property type="project" value="UniProtKB-UniRule"/>
</dbReference>
<dbReference type="InterPro" id="IPR018165">
    <property type="entry name" value="Ala-tRNA-synth_IIc_core"/>
</dbReference>
<dbReference type="InterPro" id="IPR009000">
    <property type="entry name" value="Transl_B-barrel_sf"/>
</dbReference>
<evidence type="ECO:0000256" key="3">
    <source>
        <dbReference type="ARBA" id="ARBA00022598"/>
    </source>
</evidence>
<dbReference type="PANTHER" id="PTHR11777:SF9">
    <property type="entry name" value="ALANINE--TRNA LIGASE, CYTOPLASMIC"/>
    <property type="match status" value="1"/>
</dbReference>
<dbReference type="InterPro" id="IPR012947">
    <property type="entry name" value="tRNA_SAD"/>
</dbReference>
<keyword evidence="3 11" id="KW-0436">Ligase</keyword>
<dbReference type="InterPro" id="IPR003156">
    <property type="entry name" value="DHHA1_dom"/>
</dbReference>
<feature type="binding site" evidence="11">
    <location>
        <position position="701"/>
    </location>
    <ligand>
        <name>Zn(2+)</name>
        <dbReference type="ChEBI" id="CHEBI:29105"/>
    </ligand>
</feature>
<dbReference type="SMART" id="SM00863">
    <property type="entry name" value="tRNA_SAD"/>
    <property type="match status" value="1"/>
</dbReference>
<comment type="function">
    <text evidence="11">Catalyzes the attachment of alanine to tRNA(Ala) in a two-step reaction: alanine is first activated by ATP to form Ala-AMP and then transferred to the acceptor end of tRNA(Ala). Also edits incorrectly charged Ser-tRNA(Ala) and Gly-tRNA(Ala) via its editing domain.</text>
</comment>
<evidence type="ECO:0000256" key="5">
    <source>
        <dbReference type="ARBA" id="ARBA00022741"/>
    </source>
</evidence>
<accession>A0AA37VFV8</accession>
<evidence type="ECO:0000313" key="15">
    <source>
        <dbReference type="Proteomes" id="UP001161325"/>
    </source>
</evidence>
<dbReference type="CDD" id="cd00673">
    <property type="entry name" value="AlaRS_core"/>
    <property type="match status" value="1"/>
</dbReference>
<evidence type="ECO:0000256" key="1">
    <source>
        <dbReference type="ARBA" id="ARBA00008226"/>
    </source>
</evidence>
<reference evidence="14" key="1">
    <citation type="submission" date="2022-08" db="EMBL/GenBank/DDBJ databases">
        <title>Draft genome sequencing of Roseisolibacter agri AW1220.</title>
        <authorList>
            <person name="Tobiishi Y."/>
            <person name="Tonouchi A."/>
        </authorList>
    </citation>
    <scope>NUCLEOTIDE SEQUENCE</scope>
    <source>
        <strain evidence="14">AW1220</strain>
    </source>
</reference>
<comment type="domain">
    <text evidence="11">Consists of three domains; the N-terminal catalytic domain, the editing domain and the C-terminal C-Ala domain. The editing domain removes incorrectly charged amino acids, while the C-Ala domain, along with tRNA(Ala), serves as a bridge to cooperatively bring together the editing and aminoacylation centers thus stimulating deacylation of misacylated tRNAs.</text>
</comment>
<feature type="binding site" evidence="11">
    <location>
        <position position="599"/>
    </location>
    <ligand>
        <name>Zn(2+)</name>
        <dbReference type="ChEBI" id="CHEBI:29105"/>
    </ligand>
</feature>
<dbReference type="Gene3D" id="3.30.54.20">
    <property type="match status" value="1"/>
</dbReference>
<keyword evidence="12" id="KW-0175">Coiled coil</keyword>
<feature type="domain" description="Alanyl-transfer RNA synthetases family profile" evidence="13">
    <location>
        <begin position="1"/>
        <end position="744"/>
    </location>
</feature>
<dbReference type="SUPFAM" id="SSF55186">
    <property type="entry name" value="ThrRS/AlaRS common domain"/>
    <property type="match status" value="1"/>
</dbReference>
<dbReference type="PRINTS" id="PR00980">
    <property type="entry name" value="TRNASYNTHALA"/>
</dbReference>
<dbReference type="HAMAP" id="MF_00036_B">
    <property type="entry name" value="Ala_tRNA_synth_B"/>
    <property type="match status" value="1"/>
</dbReference>
<evidence type="ECO:0000259" key="13">
    <source>
        <dbReference type="PROSITE" id="PS50860"/>
    </source>
</evidence>
<keyword evidence="10 11" id="KW-0030">Aminoacyl-tRNA synthetase</keyword>
<dbReference type="GO" id="GO:0005829">
    <property type="term" value="C:cytosol"/>
    <property type="evidence" value="ECO:0007669"/>
    <property type="project" value="TreeGrafter"/>
</dbReference>
<dbReference type="InterPro" id="IPR050058">
    <property type="entry name" value="Ala-tRNA_ligase"/>
</dbReference>
<dbReference type="Pfam" id="PF02272">
    <property type="entry name" value="DHHA1"/>
    <property type="match status" value="1"/>
</dbReference>
<dbReference type="GO" id="GO:0006419">
    <property type="term" value="P:alanyl-tRNA aminoacylation"/>
    <property type="evidence" value="ECO:0007669"/>
    <property type="project" value="UniProtKB-UniRule"/>
</dbReference>
<evidence type="ECO:0000256" key="6">
    <source>
        <dbReference type="ARBA" id="ARBA00022833"/>
    </source>
</evidence>
<dbReference type="PROSITE" id="PS50860">
    <property type="entry name" value="AA_TRNA_LIGASE_II_ALA"/>
    <property type="match status" value="1"/>
</dbReference>
<dbReference type="SUPFAM" id="SSF50447">
    <property type="entry name" value="Translation proteins"/>
    <property type="match status" value="1"/>
</dbReference>
<evidence type="ECO:0000256" key="11">
    <source>
        <dbReference type="HAMAP-Rule" id="MF_00036"/>
    </source>
</evidence>
<dbReference type="EMBL" id="BRXS01000006">
    <property type="protein sequence ID" value="GLC27509.1"/>
    <property type="molecule type" value="Genomic_DNA"/>
</dbReference>
<keyword evidence="9 11" id="KW-0648">Protein biosynthesis</keyword>
<dbReference type="Gene3D" id="3.30.930.10">
    <property type="entry name" value="Bira Bifunctional Protein, Domain 2"/>
    <property type="match status" value="1"/>
</dbReference>
<dbReference type="Gene3D" id="3.10.310.40">
    <property type="match status" value="1"/>
</dbReference>
<dbReference type="Pfam" id="PF01411">
    <property type="entry name" value="tRNA-synt_2c"/>
    <property type="match status" value="1"/>
</dbReference>